<organism evidence="2 3">
    <name type="scientific">Symbiodinium microadriaticum</name>
    <name type="common">Dinoflagellate</name>
    <name type="synonym">Zooxanthella microadriatica</name>
    <dbReference type="NCBI Taxonomy" id="2951"/>
    <lineage>
        <taxon>Eukaryota</taxon>
        <taxon>Sar</taxon>
        <taxon>Alveolata</taxon>
        <taxon>Dinophyceae</taxon>
        <taxon>Suessiales</taxon>
        <taxon>Symbiodiniaceae</taxon>
        <taxon>Symbiodinium</taxon>
    </lineage>
</organism>
<evidence type="ECO:0000259" key="1">
    <source>
        <dbReference type="PROSITE" id="PS50006"/>
    </source>
</evidence>
<proteinExistence type="predicted"/>
<sequence length="352" mass="39706">MESLIEALHNQRARSESPKRNYFAGLAEDGRQLEANKRLVKRRDEQITQMMLLLEKVDMSNLTKAVAELSHVIQAELPHAVACLNIHVLPGLSQGGNKQVRLAMSGDPQLCAAWHQRRQLQGSKHLGQGAVAHFHSLRDTTSVEHQEKMTELVSLHSHSESGFLLDLPSDWVRGWPEGATSFPQHAGSLWYDFAAVWGPVKEASMIRAQDPAVVHLLFDFGSQGLFELLTDRYLYNPFAQNQTYPVRCALGHFQDLRLQLLPETADSSAAVPGTFELRRVHGEEMKTPQIIRVSPQRRVKLGRAEERLFIQDTSVNGTWVNERRIANGVKVELKLRDRISFLPSYTRAHACS</sequence>
<dbReference type="InterPro" id="IPR000253">
    <property type="entry name" value="FHA_dom"/>
</dbReference>
<feature type="domain" description="FHA" evidence="1">
    <location>
        <begin position="248"/>
        <end position="325"/>
    </location>
</feature>
<dbReference type="OrthoDB" id="408056at2759"/>
<name>A0A1Q9C070_SYMMI</name>
<dbReference type="EMBL" id="LSRX01002062">
    <property type="protein sequence ID" value="OLP76313.1"/>
    <property type="molecule type" value="Genomic_DNA"/>
</dbReference>
<dbReference type="Gene3D" id="2.60.200.20">
    <property type="match status" value="1"/>
</dbReference>
<dbReference type="Pfam" id="PF00498">
    <property type="entry name" value="FHA"/>
    <property type="match status" value="1"/>
</dbReference>
<dbReference type="SUPFAM" id="SSF49879">
    <property type="entry name" value="SMAD/FHA domain"/>
    <property type="match status" value="1"/>
</dbReference>
<dbReference type="PROSITE" id="PS50006">
    <property type="entry name" value="FHA_DOMAIN"/>
    <property type="match status" value="1"/>
</dbReference>
<comment type="caution">
    <text evidence="2">The sequence shown here is derived from an EMBL/GenBank/DDBJ whole genome shotgun (WGS) entry which is preliminary data.</text>
</comment>
<evidence type="ECO:0000313" key="3">
    <source>
        <dbReference type="Proteomes" id="UP000186817"/>
    </source>
</evidence>
<accession>A0A1Q9C070</accession>
<evidence type="ECO:0000313" key="2">
    <source>
        <dbReference type="EMBL" id="OLP76313.1"/>
    </source>
</evidence>
<reference evidence="2 3" key="1">
    <citation type="submission" date="2016-02" db="EMBL/GenBank/DDBJ databases">
        <title>Genome analysis of coral dinoflagellate symbionts highlights evolutionary adaptations to a symbiotic lifestyle.</title>
        <authorList>
            <person name="Aranda M."/>
            <person name="Li Y."/>
            <person name="Liew Y.J."/>
            <person name="Baumgarten S."/>
            <person name="Simakov O."/>
            <person name="Wilson M."/>
            <person name="Piel J."/>
            <person name="Ashoor H."/>
            <person name="Bougouffa S."/>
            <person name="Bajic V.B."/>
            <person name="Ryu T."/>
            <person name="Ravasi T."/>
            <person name="Bayer T."/>
            <person name="Micklem G."/>
            <person name="Kim H."/>
            <person name="Bhak J."/>
            <person name="Lajeunesse T.C."/>
            <person name="Voolstra C.R."/>
        </authorList>
    </citation>
    <scope>NUCLEOTIDE SEQUENCE [LARGE SCALE GENOMIC DNA]</scope>
    <source>
        <strain evidence="2 3">CCMP2467</strain>
    </source>
</reference>
<dbReference type="Proteomes" id="UP000186817">
    <property type="component" value="Unassembled WGS sequence"/>
</dbReference>
<dbReference type="InterPro" id="IPR008984">
    <property type="entry name" value="SMAD_FHA_dom_sf"/>
</dbReference>
<gene>
    <name evidence="2" type="ORF">AK812_SmicGene43768</name>
</gene>
<protein>
    <recommendedName>
        <fullName evidence="1">FHA domain-containing protein</fullName>
    </recommendedName>
</protein>
<dbReference type="AlphaFoldDB" id="A0A1Q9C070"/>
<keyword evidence="3" id="KW-1185">Reference proteome</keyword>